<feature type="compositionally biased region" description="Polar residues" evidence="1">
    <location>
        <begin position="115"/>
        <end position="126"/>
    </location>
</feature>
<accession>A0AAW2XUB8</accession>
<organism evidence="2">
    <name type="scientific">Sesamum latifolium</name>
    <dbReference type="NCBI Taxonomy" id="2727402"/>
    <lineage>
        <taxon>Eukaryota</taxon>
        <taxon>Viridiplantae</taxon>
        <taxon>Streptophyta</taxon>
        <taxon>Embryophyta</taxon>
        <taxon>Tracheophyta</taxon>
        <taxon>Spermatophyta</taxon>
        <taxon>Magnoliopsida</taxon>
        <taxon>eudicotyledons</taxon>
        <taxon>Gunneridae</taxon>
        <taxon>Pentapetalae</taxon>
        <taxon>asterids</taxon>
        <taxon>lamiids</taxon>
        <taxon>Lamiales</taxon>
        <taxon>Pedaliaceae</taxon>
        <taxon>Sesamum</taxon>
    </lineage>
</organism>
<comment type="caution">
    <text evidence="2">The sequence shown here is derived from an EMBL/GenBank/DDBJ whole genome shotgun (WGS) entry which is preliminary data.</text>
</comment>
<gene>
    <name evidence="2" type="ORF">Slati_0931300</name>
</gene>
<proteinExistence type="predicted"/>
<reference evidence="2" key="2">
    <citation type="journal article" date="2024" name="Plant">
        <title>Genomic evolution and insights into agronomic trait innovations of Sesamum species.</title>
        <authorList>
            <person name="Miao H."/>
            <person name="Wang L."/>
            <person name="Qu L."/>
            <person name="Liu H."/>
            <person name="Sun Y."/>
            <person name="Le M."/>
            <person name="Wang Q."/>
            <person name="Wei S."/>
            <person name="Zheng Y."/>
            <person name="Lin W."/>
            <person name="Duan Y."/>
            <person name="Cao H."/>
            <person name="Xiong S."/>
            <person name="Wang X."/>
            <person name="Wei L."/>
            <person name="Li C."/>
            <person name="Ma Q."/>
            <person name="Ju M."/>
            <person name="Zhao R."/>
            <person name="Li G."/>
            <person name="Mu C."/>
            <person name="Tian Q."/>
            <person name="Mei H."/>
            <person name="Zhang T."/>
            <person name="Gao T."/>
            <person name="Zhang H."/>
        </authorList>
    </citation>
    <scope>NUCLEOTIDE SEQUENCE</scope>
    <source>
        <strain evidence="2">KEN1</strain>
    </source>
</reference>
<sequence>MDGPENMDTAAMQVKATGKKDYIARAGNQHRVYVEKRGQYCTNHDKLGHTRDTCFKLHGTPHWYKELNKKKKREGGSVRGNNAEVAERYNIQHKGTDSLLQELIKLMKGEGGQGKQLQNDPLQGNSALLDDFAGPGD</sequence>
<dbReference type="AlphaFoldDB" id="A0AAW2XUB8"/>
<dbReference type="EMBL" id="JACGWN010000003">
    <property type="protein sequence ID" value="KAL0455921.1"/>
    <property type="molecule type" value="Genomic_DNA"/>
</dbReference>
<feature type="region of interest" description="Disordered" evidence="1">
    <location>
        <begin position="111"/>
        <end position="137"/>
    </location>
</feature>
<evidence type="ECO:0000313" key="2">
    <source>
        <dbReference type="EMBL" id="KAL0455921.1"/>
    </source>
</evidence>
<protein>
    <submittedName>
        <fullName evidence="2">Uncharacterized protein</fullName>
    </submittedName>
</protein>
<evidence type="ECO:0000256" key="1">
    <source>
        <dbReference type="SAM" id="MobiDB-lite"/>
    </source>
</evidence>
<reference evidence="2" key="1">
    <citation type="submission" date="2020-06" db="EMBL/GenBank/DDBJ databases">
        <authorList>
            <person name="Li T."/>
            <person name="Hu X."/>
            <person name="Zhang T."/>
            <person name="Song X."/>
            <person name="Zhang H."/>
            <person name="Dai N."/>
            <person name="Sheng W."/>
            <person name="Hou X."/>
            <person name="Wei L."/>
        </authorList>
    </citation>
    <scope>NUCLEOTIDE SEQUENCE</scope>
    <source>
        <strain evidence="2">KEN1</strain>
        <tissue evidence="2">Leaf</tissue>
    </source>
</reference>
<name>A0AAW2XUB8_9LAMI</name>